<comment type="caution">
    <text evidence="1">The sequence shown here is derived from an EMBL/GenBank/DDBJ whole genome shotgun (WGS) entry which is preliminary data.</text>
</comment>
<gene>
    <name evidence="1" type="primary">AVEN_188312_1</name>
    <name evidence="1" type="ORF">TNIN_10731</name>
</gene>
<dbReference type="AlphaFoldDB" id="A0A8X7BNL1"/>
<keyword evidence="2" id="KW-1185">Reference proteome</keyword>
<dbReference type="InterPro" id="IPR051055">
    <property type="entry name" value="PIF1_helicase"/>
</dbReference>
<dbReference type="PANTHER" id="PTHR47642:SF3">
    <property type="entry name" value="ATP-DEPENDENT DNA HELICASE"/>
    <property type="match status" value="1"/>
</dbReference>
<sequence length="86" mass="9724">MLPLRLSWTSTLYKMEGSTIEYAVIYLGRNLFAEGQAYITLSCVTSLNGPLIEELDCSKLTGKVPCNNEVMLEMDRKINYRLPSES</sequence>
<reference evidence="1" key="1">
    <citation type="submission" date="2020-08" db="EMBL/GenBank/DDBJ databases">
        <title>Multicomponent nature underlies the extraordinary mechanical properties of spider dragline silk.</title>
        <authorList>
            <person name="Kono N."/>
            <person name="Nakamura H."/>
            <person name="Mori M."/>
            <person name="Yoshida Y."/>
            <person name="Ohtoshi R."/>
            <person name="Malay A.D."/>
            <person name="Moran D.A.P."/>
            <person name="Tomita M."/>
            <person name="Numata K."/>
            <person name="Arakawa K."/>
        </authorList>
    </citation>
    <scope>NUCLEOTIDE SEQUENCE</scope>
</reference>
<dbReference type="PANTHER" id="PTHR47642">
    <property type="entry name" value="ATP-DEPENDENT DNA HELICASE"/>
    <property type="match status" value="1"/>
</dbReference>
<evidence type="ECO:0000313" key="1">
    <source>
        <dbReference type="EMBL" id="GFY38806.1"/>
    </source>
</evidence>
<organism evidence="1 2">
    <name type="scientific">Trichonephila inaurata madagascariensis</name>
    <dbReference type="NCBI Taxonomy" id="2747483"/>
    <lineage>
        <taxon>Eukaryota</taxon>
        <taxon>Metazoa</taxon>
        <taxon>Ecdysozoa</taxon>
        <taxon>Arthropoda</taxon>
        <taxon>Chelicerata</taxon>
        <taxon>Arachnida</taxon>
        <taxon>Araneae</taxon>
        <taxon>Araneomorphae</taxon>
        <taxon>Entelegynae</taxon>
        <taxon>Araneoidea</taxon>
        <taxon>Nephilidae</taxon>
        <taxon>Trichonephila</taxon>
        <taxon>Trichonephila inaurata</taxon>
    </lineage>
</organism>
<dbReference type="Proteomes" id="UP000886998">
    <property type="component" value="Unassembled WGS sequence"/>
</dbReference>
<accession>A0A8X7BNL1</accession>
<name>A0A8X7BNL1_9ARAC</name>
<proteinExistence type="predicted"/>
<dbReference type="EMBL" id="BMAV01001083">
    <property type="protein sequence ID" value="GFY38806.1"/>
    <property type="molecule type" value="Genomic_DNA"/>
</dbReference>
<protein>
    <submittedName>
        <fullName evidence="1">Uncharacterized protein</fullName>
    </submittedName>
</protein>
<evidence type="ECO:0000313" key="2">
    <source>
        <dbReference type="Proteomes" id="UP000886998"/>
    </source>
</evidence>